<protein>
    <submittedName>
        <fullName evidence="2">Uncharacterized protein</fullName>
    </submittedName>
</protein>
<reference evidence="2" key="1">
    <citation type="submission" date="2022-11" db="UniProtKB">
        <authorList>
            <consortium name="WormBaseParasite"/>
        </authorList>
    </citation>
    <scope>IDENTIFICATION</scope>
</reference>
<proteinExistence type="predicted"/>
<name>A0A914XBL6_9BILA</name>
<organism evidence="1 2">
    <name type="scientific">Plectus sambesii</name>
    <dbReference type="NCBI Taxonomy" id="2011161"/>
    <lineage>
        <taxon>Eukaryota</taxon>
        <taxon>Metazoa</taxon>
        <taxon>Ecdysozoa</taxon>
        <taxon>Nematoda</taxon>
        <taxon>Chromadorea</taxon>
        <taxon>Plectida</taxon>
        <taxon>Plectina</taxon>
        <taxon>Plectoidea</taxon>
        <taxon>Plectidae</taxon>
        <taxon>Plectus</taxon>
    </lineage>
</organism>
<evidence type="ECO:0000313" key="2">
    <source>
        <dbReference type="WBParaSite" id="PSAMB.scaffold68size88002.g1392.t1"/>
    </source>
</evidence>
<dbReference type="AlphaFoldDB" id="A0A914XBL6"/>
<dbReference type="Proteomes" id="UP000887566">
    <property type="component" value="Unplaced"/>
</dbReference>
<sequence>MPNRDRIVGHLHWTSDCECADYLRCAILITPIGSSCFEPVGPLPSAVADQLPIDQLTRVGGLSTSLVGAHPSSFDSCRVPVDVTTPDVPHAKFYMHFEWVSKPSDMTSTTNLAGECAAAIHAALFRRVNQLNSGNVWPAVRSQRRSVCRLCVLRRPARPPACQPAVPHSFCPSLDALAAA</sequence>
<accession>A0A914XBL6</accession>
<dbReference type="WBParaSite" id="PSAMB.scaffold68size88002.g1392.t1">
    <property type="protein sequence ID" value="PSAMB.scaffold68size88002.g1392.t1"/>
    <property type="gene ID" value="PSAMB.scaffold68size88002.g1392"/>
</dbReference>
<evidence type="ECO:0000313" key="1">
    <source>
        <dbReference type="Proteomes" id="UP000887566"/>
    </source>
</evidence>
<keyword evidence="1" id="KW-1185">Reference proteome</keyword>